<protein>
    <submittedName>
        <fullName evidence="3">Uncharacterized protein</fullName>
    </submittedName>
</protein>
<comment type="similarity">
    <text evidence="1">Belongs to the multi antimicrobial extrusion (MATE) (TC 2.A.66.1) family.</text>
</comment>
<proteinExistence type="inferred from homology"/>
<evidence type="ECO:0000256" key="2">
    <source>
        <dbReference type="SAM" id="Phobius"/>
    </source>
</evidence>
<feature type="transmembrane region" description="Helical" evidence="2">
    <location>
        <begin position="86"/>
        <end position="106"/>
    </location>
</feature>
<sequence length="107" mass="11780">MDREEQTQGLESSLIPTAQKNVFESRKRLNKDEIFTEVKKQLMLAGPLVSVNLLLNCLQVISVMFVGHLGELALSGASMATSFASVTGFSFLASLLFLLNIAWYVVL</sequence>
<keyword evidence="2" id="KW-0812">Transmembrane</keyword>
<reference evidence="3" key="1">
    <citation type="submission" date="2019-08" db="EMBL/GenBank/DDBJ databases">
        <title>Reference gene set and small RNA set construction with multiple tissues from Davidia involucrata Baill.</title>
        <authorList>
            <person name="Yang H."/>
            <person name="Zhou C."/>
            <person name="Li G."/>
            <person name="Wang J."/>
            <person name="Gao P."/>
            <person name="Wang M."/>
            <person name="Wang R."/>
            <person name="Zhao Y."/>
        </authorList>
    </citation>
    <scope>NUCLEOTIDE SEQUENCE</scope>
    <source>
        <tissue evidence="3">Mixed with DoveR01_LX</tissue>
    </source>
</reference>
<dbReference type="GO" id="GO:0042910">
    <property type="term" value="F:xenobiotic transmembrane transporter activity"/>
    <property type="evidence" value="ECO:0007669"/>
    <property type="project" value="InterPro"/>
</dbReference>
<dbReference type="EMBL" id="GHES01015266">
    <property type="protein sequence ID" value="MPA45825.1"/>
    <property type="molecule type" value="Transcribed_RNA"/>
</dbReference>
<accession>A0A5B6ZP98</accession>
<evidence type="ECO:0000256" key="1">
    <source>
        <dbReference type="ARBA" id="ARBA00010199"/>
    </source>
</evidence>
<dbReference type="GO" id="GO:0016020">
    <property type="term" value="C:membrane"/>
    <property type="evidence" value="ECO:0007669"/>
    <property type="project" value="InterPro"/>
</dbReference>
<dbReference type="GO" id="GO:0015297">
    <property type="term" value="F:antiporter activity"/>
    <property type="evidence" value="ECO:0007669"/>
    <property type="project" value="InterPro"/>
</dbReference>
<keyword evidence="2" id="KW-0472">Membrane</keyword>
<organism evidence="3">
    <name type="scientific">Davidia involucrata</name>
    <name type="common">Dove tree</name>
    <dbReference type="NCBI Taxonomy" id="16924"/>
    <lineage>
        <taxon>Eukaryota</taxon>
        <taxon>Viridiplantae</taxon>
        <taxon>Streptophyta</taxon>
        <taxon>Embryophyta</taxon>
        <taxon>Tracheophyta</taxon>
        <taxon>Spermatophyta</taxon>
        <taxon>Magnoliopsida</taxon>
        <taxon>eudicotyledons</taxon>
        <taxon>Gunneridae</taxon>
        <taxon>Pentapetalae</taxon>
        <taxon>asterids</taxon>
        <taxon>Cornales</taxon>
        <taxon>Nyssaceae</taxon>
        <taxon>Davidia</taxon>
    </lineage>
</organism>
<gene>
    <name evidence="3" type="ORF">Din_015266</name>
</gene>
<dbReference type="InterPro" id="IPR002528">
    <property type="entry name" value="MATE_fam"/>
</dbReference>
<dbReference type="PANTHER" id="PTHR11206">
    <property type="entry name" value="MULTIDRUG RESISTANCE PROTEIN"/>
    <property type="match status" value="1"/>
</dbReference>
<feature type="transmembrane region" description="Helical" evidence="2">
    <location>
        <begin position="42"/>
        <end position="66"/>
    </location>
</feature>
<keyword evidence="2" id="KW-1133">Transmembrane helix</keyword>
<dbReference type="Pfam" id="PF01554">
    <property type="entry name" value="MatE"/>
    <property type="match status" value="1"/>
</dbReference>
<dbReference type="AlphaFoldDB" id="A0A5B6ZP98"/>
<evidence type="ECO:0000313" key="3">
    <source>
        <dbReference type="EMBL" id="MPA45825.1"/>
    </source>
</evidence>
<name>A0A5B6ZP98_DAVIN</name>